<feature type="binding site" evidence="17">
    <location>
        <position position="372"/>
    </location>
    <ligand>
        <name>UDP-N-acetyl-alpha-D-glucosamine</name>
        <dbReference type="ChEBI" id="CHEBI:57705"/>
    </ligand>
</feature>
<keyword evidence="10 17" id="KW-0573">Peptidoglycan synthesis</keyword>
<feature type="binding site" evidence="17">
    <location>
        <position position="109"/>
    </location>
    <ligand>
        <name>Mg(2+)</name>
        <dbReference type="ChEBI" id="CHEBI:18420"/>
    </ligand>
</feature>
<evidence type="ECO:0000256" key="8">
    <source>
        <dbReference type="ARBA" id="ARBA00022842"/>
    </source>
</evidence>
<feature type="region of interest" description="Pyrophosphorylase" evidence="17">
    <location>
        <begin position="1"/>
        <end position="236"/>
    </location>
</feature>
<dbReference type="NCBIfam" id="NF010932">
    <property type="entry name" value="PRK14352.1"/>
    <property type="match status" value="1"/>
</dbReference>
<proteinExistence type="inferred from homology"/>
<evidence type="ECO:0000256" key="12">
    <source>
        <dbReference type="ARBA" id="ARBA00023315"/>
    </source>
</evidence>
<dbReference type="GO" id="GO:0003977">
    <property type="term" value="F:UDP-N-acetylglucosamine diphosphorylase activity"/>
    <property type="evidence" value="ECO:0007669"/>
    <property type="project" value="UniProtKB-EC"/>
</dbReference>
<dbReference type="Gene3D" id="3.90.550.10">
    <property type="entry name" value="Spore Coat Polysaccharide Biosynthesis Protein SpsA, Chain A"/>
    <property type="match status" value="1"/>
</dbReference>
<comment type="catalytic activity">
    <reaction evidence="14 17">
        <text>alpha-D-glucosamine 1-phosphate + acetyl-CoA = N-acetyl-alpha-D-glucosamine 1-phosphate + CoA + H(+)</text>
        <dbReference type="Rhea" id="RHEA:13725"/>
        <dbReference type="ChEBI" id="CHEBI:15378"/>
        <dbReference type="ChEBI" id="CHEBI:57287"/>
        <dbReference type="ChEBI" id="CHEBI:57288"/>
        <dbReference type="ChEBI" id="CHEBI:57776"/>
        <dbReference type="ChEBI" id="CHEBI:58516"/>
        <dbReference type="EC" id="2.3.1.157"/>
    </reaction>
</comment>
<keyword evidence="6 17" id="KW-0479">Metal-binding</keyword>
<protein>
    <recommendedName>
        <fullName evidence="17">Bifunctional protein GlmU</fullName>
    </recommendedName>
    <domain>
        <recommendedName>
            <fullName evidence="17">UDP-N-acetylglucosamine pyrophosphorylase</fullName>
            <ecNumber evidence="17">2.7.7.23</ecNumber>
        </recommendedName>
        <alternativeName>
            <fullName evidence="17">N-acetylglucosamine-1-phosphate uridyltransferase</fullName>
        </alternativeName>
    </domain>
    <domain>
        <recommendedName>
            <fullName evidence="17">Glucosamine-1-phosphate N-acetyltransferase</fullName>
            <ecNumber evidence="17">2.3.1.157</ecNumber>
        </recommendedName>
    </domain>
</protein>
<dbReference type="PANTHER" id="PTHR43584:SF3">
    <property type="entry name" value="BIFUNCTIONAL PROTEIN GLMU"/>
    <property type="match status" value="1"/>
</dbReference>
<feature type="compositionally biased region" description="Low complexity" evidence="18">
    <location>
        <begin position="464"/>
        <end position="488"/>
    </location>
</feature>
<dbReference type="InterPro" id="IPR005882">
    <property type="entry name" value="Bifunctional_GlmU"/>
</dbReference>
<dbReference type="InterPro" id="IPR029044">
    <property type="entry name" value="Nucleotide-diphossugar_trans"/>
</dbReference>
<dbReference type="InterPro" id="IPR025877">
    <property type="entry name" value="MobA-like_NTP_Trfase"/>
</dbReference>
<dbReference type="EMBL" id="JAHBAY010000006">
    <property type="protein sequence ID" value="MBT0770557.1"/>
    <property type="molecule type" value="Genomic_DNA"/>
</dbReference>
<sequence>MSTQQPAAVIVLAAGEGKRMRSRTPKVLHRIGGRSLVGHALAAAGGLRPSHLVVVVRHQREQVAGHVAEIAPQAVIADQDEVPGTGSAVAAGLRAVGEVDGVVVVTYADVPLLSGETLAALVEAHRAEQAAVTVLTAEVGDPTGYGRVLRDATGAVTGIVEQRDATPQQQAIREINSGIYAFDAKVLSDALGRIGADNDQNELYLTDVLGIAHADGLRVRAVATHDLWQVEGVNDRVQLATLGAELNRRVLVAHMRAGVTVVDPASTWLDVDVRLAPDVTLLPGTQLHAGTTVETGATIGPDTTLSGCVVGEGATVVRTHGSGARIEAGAGVGPFSYLRAGTVLGPDGKIGAFVETKNATIGAGAKVPHLTYAGDATIGEGANIGAATIFANYDGVNKHHTTVGAHARVGSDTVLVAPVTVGDGAYTAAGSTITQDVPAGALAVARGRQHNSEGWVSRRRAGTPSARAAEAALAEPVAEPVAEPGTEQ</sequence>
<feature type="active site" description="Proton acceptor" evidence="17">
    <location>
        <position position="369"/>
    </location>
</feature>
<dbReference type="SUPFAM" id="SSF51161">
    <property type="entry name" value="Trimeric LpxA-like enzymes"/>
    <property type="match status" value="1"/>
</dbReference>
<evidence type="ECO:0000256" key="6">
    <source>
        <dbReference type="ARBA" id="ARBA00022723"/>
    </source>
</evidence>
<dbReference type="SUPFAM" id="SSF53448">
    <property type="entry name" value="Nucleotide-diphospho-sugar transferases"/>
    <property type="match status" value="1"/>
</dbReference>
<feature type="binding site" evidence="17">
    <location>
        <position position="446"/>
    </location>
    <ligand>
        <name>acetyl-CoA</name>
        <dbReference type="ChEBI" id="CHEBI:57288"/>
    </ligand>
</feature>
<evidence type="ECO:0000256" key="5">
    <source>
        <dbReference type="ARBA" id="ARBA00022695"/>
    </source>
</evidence>
<feature type="binding site" evidence="17">
    <location>
        <position position="429"/>
    </location>
    <ligand>
        <name>acetyl-CoA</name>
        <dbReference type="ChEBI" id="CHEBI:57288"/>
    </ligand>
</feature>
<evidence type="ECO:0000256" key="2">
    <source>
        <dbReference type="ARBA" id="ARBA00007947"/>
    </source>
</evidence>
<evidence type="ECO:0000256" key="16">
    <source>
        <dbReference type="ARBA" id="ARBA00049628"/>
    </source>
</evidence>
<feature type="binding site" evidence="17">
    <location>
        <position position="79"/>
    </location>
    <ligand>
        <name>UDP-N-acetyl-alpha-D-glucosamine</name>
        <dbReference type="ChEBI" id="CHEBI:57705"/>
    </ligand>
</feature>
<gene>
    <name evidence="17 20" type="primary">glmU</name>
    <name evidence="20" type="ORF">KIH74_16555</name>
</gene>
<feature type="binding site" evidence="17">
    <location>
        <position position="386"/>
    </location>
    <ligand>
        <name>acetyl-CoA</name>
        <dbReference type="ChEBI" id="CHEBI:57288"/>
    </ligand>
</feature>
<evidence type="ECO:0000256" key="1">
    <source>
        <dbReference type="ARBA" id="ARBA00007707"/>
    </source>
</evidence>
<dbReference type="EC" id="2.3.1.157" evidence="17"/>
<keyword evidence="9 17" id="KW-0133">Cell shape</keyword>
<accession>A0ABS5THJ0</accession>
<evidence type="ECO:0000256" key="7">
    <source>
        <dbReference type="ARBA" id="ARBA00022737"/>
    </source>
</evidence>
<keyword evidence="7 17" id="KW-0677">Repeat</keyword>
<feature type="binding site" evidence="17">
    <location>
        <position position="176"/>
    </location>
    <ligand>
        <name>UDP-N-acetyl-alpha-D-glucosamine</name>
        <dbReference type="ChEBI" id="CHEBI:57705"/>
    </ligand>
</feature>
<name>A0ABS5THJ0_9ACTN</name>
<comment type="pathway">
    <text evidence="17">Nucleotide-sugar biosynthesis; UDP-N-acetyl-alpha-D-glucosamine biosynthesis; UDP-N-acetyl-alpha-D-glucosamine from N-acetyl-alpha-D-glucosamine 1-phosphate: step 1/1.</text>
</comment>
<evidence type="ECO:0000313" key="20">
    <source>
        <dbReference type="EMBL" id="MBT0770557.1"/>
    </source>
</evidence>
<feature type="binding site" evidence="17">
    <location>
        <begin position="12"/>
        <end position="15"/>
    </location>
    <ligand>
        <name>UDP-N-acetyl-alpha-D-glucosamine</name>
        <dbReference type="ChEBI" id="CHEBI:57705"/>
    </ligand>
</feature>
<dbReference type="PANTHER" id="PTHR43584">
    <property type="entry name" value="NUCLEOTIDYL TRANSFERASE"/>
    <property type="match status" value="1"/>
</dbReference>
<keyword evidence="13 17" id="KW-0961">Cell wall biogenesis/degradation</keyword>
<comment type="similarity">
    <text evidence="1 17">In the C-terminal section; belongs to the transferase hexapeptide repeat family.</text>
</comment>
<evidence type="ECO:0000256" key="14">
    <source>
        <dbReference type="ARBA" id="ARBA00048247"/>
    </source>
</evidence>
<evidence type="ECO:0000259" key="19">
    <source>
        <dbReference type="Pfam" id="PF12804"/>
    </source>
</evidence>
<keyword evidence="21" id="KW-1185">Reference proteome</keyword>
<feature type="binding site" evidence="17">
    <location>
        <begin position="392"/>
        <end position="393"/>
    </location>
    <ligand>
        <name>acetyl-CoA</name>
        <dbReference type="ChEBI" id="CHEBI:57288"/>
    </ligand>
</feature>
<evidence type="ECO:0000256" key="4">
    <source>
        <dbReference type="ARBA" id="ARBA00022679"/>
    </source>
</evidence>
<dbReference type="CDD" id="cd02540">
    <property type="entry name" value="GT2_GlmU_N_bac"/>
    <property type="match status" value="1"/>
</dbReference>
<evidence type="ECO:0000256" key="11">
    <source>
        <dbReference type="ARBA" id="ARBA00023268"/>
    </source>
</evidence>
<keyword evidence="11 17" id="KW-0511">Multifunctional enzyme</keyword>
<dbReference type="Proteomes" id="UP001197247">
    <property type="component" value="Unassembled WGS sequence"/>
</dbReference>
<evidence type="ECO:0000256" key="9">
    <source>
        <dbReference type="ARBA" id="ARBA00022960"/>
    </source>
</evidence>
<comment type="cofactor">
    <cofactor evidence="17">
        <name>Mg(2+)</name>
        <dbReference type="ChEBI" id="CHEBI:18420"/>
    </cofactor>
    <text evidence="17">Binds 1 Mg(2+) ion per subunit.</text>
</comment>
<evidence type="ECO:0000256" key="17">
    <source>
        <dbReference type="HAMAP-Rule" id="MF_01631"/>
    </source>
</evidence>
<dbReference type="CDD" id="cd03353">
    <property type="entry name" value="LbH_GlmU_C"/>
    <property type="match status" value="1"/>
</dbReference>
<comment type="caution">
    <text evidence="20">The sequence shown here is derived from an EMBL/GenBank/DDBJ whole genome shotgun (WGS) entry which is preliminary data.</text>
</comment>
<feature type="binding site" evidence="17">
    <location>
        <position position="234"/>
    </location>
    <ligand>
        <name>UDP-N-acetyl-alpha-D-glucosamine</name>
        <dbReference type="ChEBI" id="CHEBI:57705"/>
    </ligand>
</feature>
<feature type="binding site" evidence="17">
    <location>
        <position position="411"/>
    </location>
    <ligand>
        <name>acetyl-CoA</name>
        <dbReference type="ChEBI" id="CHEBI:57288"/>
    </ligand>
</feature>
<comment type="function">
    <text evidence="16 17">Catalyzes the last two sequential reactions in the de novo biosynthetic pathway for UDP-N-acetylglucosamine (UDP-GlcNAc). The C-terminal domain catalyzes the transfer of acetyl group from acetyl coenzyme A to glucosamine-1-phosphate (GlcN-1-P) to produce N-acetylglucosamine-1-phosphate (GlcNAc-1-P), which is converted into UDP-GlcNAc by the transfer of uridine 5-monophosphate (from uridine 5-triphosphate), a reaction catalyzed by the N-terminal domain.</text>
</comment>
<comment type="similarity">
    <text evidence="2 17">In the N-terminal section; belongs to the N-acetylglucosamine-1-phosphate uridyltransferase family.</text>
</comment>
<reference evidence="20 21" key="1">
    <citation type="submission" date="2021-05" db="EMBL/GenBank/DDBJ databases">
        <title>Kineosporia and Streptomyces sp. nov. two new marine actinobacteria isolated from Coral.</title>
        <authorList>
            <person name="Buangrab K."/>
            <person name="Sutthacheep M."/>
            <person name="Yeemin T."/>
            <person name="Harunari E."/>
            <person name="Igarashi Y."/>
            <person name="Kanchanasin P."/>
            <person name="Tanasupawat S."/>
            <person name="Phongsopitanun W."/>
        </authorList>
    </citation>
    <scope>NUCLEOTIDE SEQUENCE [LARGE SCALE GENOMIC DNA]</scope>
    <source>
        <strain evidence="20 21">J2-2</strain>
    </source>
</reference>
<comment type="caution">
    <text evidence="17">Lacks conserved residue(s) required for the propagation of feature annotation.</text>
</comment>
<dbReference type="HAMAP" id="MF_01631">
    <property type="entry name" value="GlmU"/>
    <property type="match status" value="1"/>
</dbReference>
<feature type="binding site" evidence="17">
    <location>
        <position position="339"/>
    </location>
    <ligand>
        <name>UDP-N-acetyl-alpha-D-glucosamine</name>
        <dbReference type="ChEBI" id="CHEBI:57705"/>
    </ligand>
</feature>
<dbReference type="NCBIfam" id="TIGR01173">
    <property type="entry name" value="glmU"/>
    <property type="match status" value="1"/>
</dbReference>
<comment type="catalytic activity">
    <reaction evidence="15 17">
        <text>N-acetyl-alpha-D-glucosamine 1-phosphate + UTP + H(+) = UDP-N-acetyl-alpha-D-glucosamine + diphosphate</text>
        <dbReference type="Rhea" id="RHEA:13509"/>
        <dbReference type="ChEBI" id="CHEBI:15378"/>
        <dbReference type="ChEBI" id="CHEBI:33019"/>
        <dbReference type="ChEBI" id="CHEBI:46398"/>
        <dbReference type="ChEBI" id="CHEBI:57705"/>
        <dbReference type="ChEBI" id="CHEBI:57776"/>
        <dbReference type="EC" id="2.7.7.23"/>
    </reaction>
</comment>
<evidence type="ECO:0000256" key="15">
    <source>
        <dbReference type="ARBA" id="ARBA00048493"/>
    </source>
</evidence>
<feature type="binding site" evidence="17">
    <location>
        <position position="234"/>
    </location>
    <ligand>
        <name>Mg(2+)</name>
        <dbReference type="ChEBI" id="CHEBI:18420"/>
    </ligand>
</feature>
<comment type="pathway">
    <text evidence="17">Nucleotide-sugar biosynthesis; UDP-N-acetyl-alpha-D-glucosamine biosynthesis; N-acetyl-alpha-D-glucosamine 1-phosphate from alpha-D-glucosamine 6-phosphate (route II): step 2/2.</text>
</comment>
<keyword evidence="12 17" id="KW-0012">Acyltransferase</keyword>
<keyword evidence="4 17" id="KW-0808">Transferase</keyword>
<evidence type="ECO:0000256" key="13">
    <source>
        <dbReference type="ARBA" id="ARBA00023316"/>
    </source>
</evidence>
<dbReference type="InterPro" id="IPR038009">
    <property type="entry name" value="GlmU_C_LbH"/>
</dbReference>
<feature type="region of interest" description="Linker" evidence="17">
    <location>
        <begin position="237"/>
        <end position="257"/>
    </location>
</feature>
<evidence type="ECO:0000256" key="18">
    <source>
        <dbReference type="SAM" id="MobiDB-lite"/>
    </source>
</evidence>
<comment type="subunit">
    <text evidence="17">Homotrimer.</text>
</comment>
<keyword evidence="3 17" id="KW-0963">Cytoplasm</keyword>
<feature type="binding site" evidence="17">
    <location>
        <position position="146"/>
    </location>
    <ligand>
        <name>UDP-N-acetyl-alpha-D-glucosamine</name>
        <dbReference type="ChEBI" id="CHEBI:57705"/>
    </ligand>
</feature>
<dbReference type="Pfam" id="PF12804">
    <property type="entry name" value="NTP_transf_3"/>
    <property type="match status" value="1"/>
</dbReference>
<dbReference type="InterPro" id="IPR011004">
    <property type="entry name" value="Trimer_LpxA-like_sf"/>
</dbReference>
<comment type="pathway">
    <text evidence="17">Bacterial outer membrane biogenesis; LPS lipid A biosynthesis.</text>
</comment>
<feature type="domain" description="MobA-like NTP transferase" evidence="19">
    <location>
        <begin position="9"/>
        <end position="163"/>
    </location>
</feature>
<feature type="region of interest" description="N-acetyltransferase" evidence="17">
    <location>
        <begin position="258"/>
        <end position="488"/>
    </location>
</feature>
<feature type="binding site" evidence="17">
    <location>
        <begin position="84"/>
        <end position="85"/>
    </location>
    <ligand>
        <name>UDP-N-acetyl-alpha-D-glucosamine</name>
        <dbReference type="ChEBI" id="CHEBI:57705"/>
    </ligand>
</feature>
<evidence type="ECO:0000313" key="21">
    <source>
        <dbReference type="Proteomes" id="UP001197247"/>
    </source>
</evidence>
<dbReference type="Gene3D" id="2.160.10.10">
    <property type="entry name" value="Hexapeptide repeat proteins"/>
    <property type="match status" value="1"/>
</dbReference>
<dbReference type="RefSeq" id="WP_214156844.1">
    <property type="nucleotide sequence ID" value="NZ_JAHBAY010000006.1"/>
</dbReference>
<feature type="binding site" evidence="17">
    <location>
        <position position="383"/>
    </location>
    <ligand>
        <name>UDP-N-acetyl-alpha-D-glucosamine</name>
        <dbReference type="ChEBI" id="CHEBI:57705"/>
    </ligand>
</feature>
<keyword evidence="8 17" id="KW-0460">Magnesium</keyword>
<dbReference type="InterPro" id="IPR050065">
    <property type="entry name" value="GlmU-like"/>
</dbReference>
<evidence type="ECO:0000256" key="10">
    <source>
        <dbReference type="ARBA" id="ARBA00022984"/>
    </source>
</evidence>
<evidence type="ECO:0000256" key="3">
    <source>
        <dbReference type="ARBA" id="ARBA00022490"/>
    </source>
</evidence>
<feature type="binding site" evidence="17">
    <location>
        <position position="161"/>
    </location>
    <ligand>
        <name>UDP-N-acetyl-alpha-D-glucosamine</name>
        <dbReference type="ChEBI" id="CHEBI:57705"/>
    </ligand>
</feature>
<keyword evidence="5 17" id="KW-0548">Nucleotidyltransferase</keyword>
<comment type="subcellular location">
    <subcellularLocation>
        <location evidence="17">Cytoplasm</location>
    </subcellularLocation>
</comment>
<dbReference type="EC" id="2.7.7.23" evidence="17"/>
<feature type="binding site" evidence="17">
    <location>
        <position position="26"/>
    </location>
    <ligand>
        <name>UDP-N-acetyl-alpha-D-glucosamine</name>
        <dbReference type="ChEBI" id="CHEBI:57705"/>
    </ligand>
</feature>
<feature type="region of interest" description="Disordered" evidence="18">
    <location>
        <begin position="448"/>
        <end position="488"/>
    </location>
</feature>
<feature type="binding site" evidence="17">
    <location>
        <position position="357"/>
    </location>
    <ligand>
        <name>UDP-N-acetyl-alpha-D-glucosamine</name>
        <dbReference type="ChEBI" id="CHEBI:57705"/>
    </ligand>
</feature>
<organism evidence="20 21">
    <name type="scientific">Kineosporia corallincola</name>
    <dbReference type="NCBI Taxonomy" id="2835133"/>
    <lineage>
        <taxon>Bacteria</taxon>
        <taxon>Bacillati</taxon>
        <taxon>Actinomycetota</taxon>
        <taxon>Actinomycetes</taxon>
        <taxon>Kineosporiales</taxon>
        <taxon>Kineosporiaceae</taxon>
        <taxon>Kineosporia</taxon>
    </lineage>
</organism>